<dbReference type="PROSITE" id="PS50005">
    <property type="entry name" value="TPR"/>
    <property type="match status" value="1"/>
</dbReference>
<organism evidence="2 3">
    <name type="scientific">Candidatus Falkowbacteria bacterium CG10_big_fil_rev_8_21_14_0_10_39_11</name>
    <dbReference type="NCBI Taxonomy" id="1974565"/>
    <lineage>
        <taxon>Bacteria</taxon>
        <taxon>Candidatus Falkowiibacteriota</taxon>
    </lineage>
</organism>
<protein>
    <submittedName>
        <fullName evidence="2">Uncharacterized protein</fullName>
    </submittedName>
</protein>
<dbReference type="AlphaFoldDB" id="A0A2H0V4U7"/>
<proteinExistence type="predicted"/>
<dbReference type="InterPro" id="IPR019734">
    <property type="entry name" value="TPR_rpt"/>
</dbReference>
<evidence type="ECO:0000313" key="2">
    <source>
        <dbReference type="EMBL" id="PIR94124.1"/>
    </source>
</evidence>
<dbReference type="SUPFAM" id="SSF48452">
    <property type="entry name" value="TPR-like"/>
    <property type="match status" value="2"/>
</dbReference>
<dbReference type="PANTHER" id="PTHR12558">
    <property type="entry name" value="CELL DIVISION CYCLE 16,23,27"/>
    <property type="match status" value="1"/>
</dbReference>
<evidence type="ECO:0000256" key="1">
    <source>
        <dbReference type="PROSITE-ProRule" id="PRU00339"/>
    </source>
</evidence>
<dbReference type="Gene3D" id="1.25.40.10">
    <property type="entry name" value="Tetratricopeptide repeat domain"/>
    <property type="match status" value="3"/>
</dbReference>
<dbReference type="InterPro" id="IPR011990">
    <property type="entry name" value="TPR-like_helical_dom_sf"/>
</dbReference>
<comment type="caution">
    <text evidence="2">The sequence shown here is derived from an EMBL/GenBank/DDBJ whole genome shotgun (WGS) entry which is preliminary data.</text>
</comment>
<dbReference type="Pfam" id="PF13432">
    <property type="entry name" value="TPR_16"/>
    <property type="match status" value="1"/>
</dbReference>
<dbReference type="SMART" id="SM00028">
    <property type="entry name" value="TPR"/>
    <property type="match status" value="7"/>
</dbReference>
<dbReference type="EMBL" id="PFAP01000018">
    <property type="protein sequence ID" value="PIR94124.1"/>
    <property type="molecule type" value="Genomic_DNA"/>
</dbReference>
<dbReference type="PANTHER" id="PTHR12558:SF13">
    <property type="entry name" value="CELL DIVISION CYCLE PROTEIN 27 HOMOLOG"/>
    <property type="match status" value="1"/>
</dbReference>
<dbReference type="Pfam" id="PF13181">
    <property type="entry name" value="TPR_8"/>
    <property type="match status" value="1"/>
</dbReference>
<reference evidence="3" key="1">
    <citation type="submission" date="2017-09" db="EMBL/GenBank/DDBJ databases">
        <title>Depth-based differentiation of microbial function through sediment-hosted aquifers and enrichment of novel symbionts in the deep terrestrial subsurface.</title>
        <authorList>
            <person name="Probst A.J."/>
            <person name="Ladd B."/>
            <person name="Jarett J.K."/>
            <person name="Geller-Mcgrath D.E."/>
            <person name="Sieber C.M.K."/>
            <person name="Emerson J.B."/>
            <person name="Anantharaman K."/>
            <person name="Thomas B.C."/>
            <person name="Malmstrom R."/>
            <person name="Stieglmeier M."/>
            <person name="Klingl A."/>
            <person name="Woyke T."/>
            <person name="Ryan C.M."/>
            <person name="Banfield J.F."/>
        </authorList>
    </citation>
    <scope>NUCLEOTIDE SEQUENCE [LARGE SCALE GENOMIC DNA]</scope>
</reference>
<name>A0A2H0V4U7_9BACT</name>
<dbReference type="Proteomes" id="UP000229901">
    <property type="component" value="Unassembled WGS sequence"/>
</dbReference>
<gene>
    <name evidence="2" type="ORF">COT97_03060</name>
</gene>
<evidence type="ECO:0000313" key="3">
    <source>
        <dbReference type="Proteomes" id="UP000229901"/>
    </source>
</evidence>
<sequence length="679" mass="78734">MQAKDAVSDVRQYIDAQEFQAAVGELEYLLGVLKNHSAAEQQVIVDALVREFETIVSSGGRKLDEALSHIGNTFMKEGYFDAAEIFYQHSLDQNRGNIFSTSGIGRCYFCRGEYRQAMKWFRKSQKINPDDRYVKNKIADAYVGLGELDTALELMLELRASYSDQDSYIAKRIGDVYLRQERFEEAQQIYETVDQAVDDRYDLAAYGLGMCYSHFGQIDKFKEVLRTFLDCPVINPRHLNDMANYCYQFKMYDEALTCAVRSIKIDPDNHIGWYWFANACRKLKKYILSIRACNLLLVQDLENEQRRRVLTCKGYAYLELYRADPNDNNLYVTSKMNLEAAVDGYGWAAAGLVFLSAVKYEFHAEYQIEMMAQIERFMWLGNIWAPESKDVGQANLVYQSILVAFERKYGRFIDYSLPNEEESYAALEAWWADVRESPKAFDTTKVTVEDNSDASKNHKDKPKRVVIDLTHVNDEVDEDEARQEDKIAEKESNREVFDRLMTMLEDAQVDKTEFTRMLVQLTILSNGDLDREYVDLAYRATKSNHQLLAEKLYLNALIVNPENAIALAALASIKRQKKDFTVALILARQAHAVEPRDLSYWRNFVLTLFASERYEEAIVECEQLLIFDKKYNLTLRVQLAKAYEDCERWGDAADLYDNLYERTGHEKYFEAVQRCFPNI</sequence>
<keyword evidence="1" id="KW-0802">TPR repeat</keyword>
<feature type="repeat" description="TPR" evidence="1">
    <location>
        <begin position="98"/>
        <end position="131"/>
    </location>
</feature>
<accession>A0A2H0V4U7</accession>